<comment type="caution">
    <text evidence="2">The sequence shown here is derived from an EMBL/GenBank/DDBJ whole genome shotgun (WGS) entry which is preliminary data.</text>
</comment>
<feature type="transmembrane region" description="Helical" evidence="1">
    <location>
        <begin position="137"/>
        <end position="158"/>
    </location>
</feature>
<evidence type="ECO:0000313" key="2">
    <source>
        <dbReference type="EMBL" id="MFC5459897.1"/>
    </source>
</evidence>
<keyword evidence="3" id="KW-1185">Reference proteome</keyword>
<reference evidence="3" key="1">
    <citation type="journal article" date="2019" name="Int. J. Syst. Evol. Microbiol.">
        <title>The Global Catalogue of Microorganisms (GCM) 10K type strain sequencing project: providing services to taxonomists for standard genome sequencing and annotation.</title>
        <authorList>
            <consortium name="The Broad Institute Genomics Platform"/>
            <consortium name="The Broad Institute Genome Sequencing Center for Infectious Disease"/>
            <person name="Wu L."/>
            <person name="Ma J."/>
        </authorList>
    </citation>
    <scope>NUCLEOTIDE SEQUENCE [LARGE SCALE GENOMIC DNA]</scope>
    <source>
        <strain evidence="3">KACC 12649</strain>
    </source>
</reference>
<proteinExistence type="predicted"/>
<keyword evidence="1" id="KW-1133">Transmembrane helix</keyword>
<evidence type="ECO:0000256" key="1">
    <source>
        <dbReference type="SAM" id="Phobius"/>
    </source>
</evidence>
<sequence>MANRKWHSHPVILMAIAINVFLLGLTLAWSDDQHALGRVLVEDGIVEWMQFLAFTATAAMLGFVFVERRGQPGTSKFELLVLAGLTALVALAALEEISWFQRVLNVTSSEFFLQNNRQAETNLHNLAVGSGSLHKNVLLKLIVIAGLTHNLILPFLARKRPGLQRWVEQMGLYLPPLGASIVYVTLVALSHLLVEHPRKGELGETFGAMHYMATVFYAYFVGHNYGKPAMFEEGVANRRIAVLFAMAMLFLLLAGWMLSAGVGAVGYS</sequence>
<feature type="transmembrane region" description="Helical" evidence="1">
    <location>
        <begin position="49"/>
        <end position="67"/>
    </location>
</feature>
<organism evidence="2 3">
    <name type="scientific">Massilia niabensis</name>
    <dbReference type="NCBI Taxonomy" id="544910"/>
    <lineage>
        <taxon>Bacteria</taxon>
        <taxon>Pseudomonadati</taxon>
        <taxon>Pseudomonadota</taxon>
        <taxon>Betaproteobacteria</taxon>
        <taxon>Burkholderiales</taxon>
        <taxon>Oxalobacteraceae</taxon>
        <taxon>Telluria group</taxon>
        <taxon>Massilia</taxon>
    </lineage>
</organism>
<feature type="transmembrane region" description="Helical" evidence="1">
    <location>
        <begin position="242"/>
        <end position="267"/>
    </location>
</feature>
<evidence type="ECO:0000313" key="3">
    <source>
        <dbReference type="Proteomes" id="UP001596050"/>
    </source>
</evidence>
<dbReference type="EMBL" id="JBHSMU010000009">
    <property type="protein sequence ID" value="MFC5459897.1"/>
    <property type="molecule type" value="Genomic_DNA"/>
</dbReference>
<feature type="transmembrane region" description="Helical" evidence="1">
    <location>
        <begin position="205"/>
        <end position="222"/>
    </location>
</feature>
<feature type="transmembrane region" description="Helical" evidence="1">
    <location>
        <begin position="79"/>
        <end position="100"/>
    </location>
</feature>
<dbReference type="Proteomes" id="UP001596050">
    <property type="component" value="Unassembled WGS sequence"/>
</dbReference>
<gene>
    <name evidence="2" type="ORF">ACFPN5_08755</name>
</gene>
<feature type="transmembrane region" description="Helical" evidence="1">
    <location>
        <begin position="170"/>
        <end position="193"/>
    </location>
</feature>
<keyword evidence="1" id="KW-0472">Membrane</keyword>
<accession>A0ABW0L480</accession>
<keyword evidence="1" id="KW-0812">Transmembrane</keyword>
<name>A0ABW0L480_9BURK</name>
<feature type="transmembrane region" description="Helical" evidence="1">
    <location>
        <begin position="12"/>
        <end position="29"/>
    </location>
</feature>
<dbReference type="RefSeq" id="WP_379782196.1">
    <property type="nucleotide sequence ID" value="NZ_JBHSMU010000009.1"/>
</dbReference>
<protein>
    <submittedName>
        <fullName evidence="2">Uncharacterized protein</fullName>
    </submittedName>
</protein>